<evidence type="ECO:0000313" key="3">
    <source>
        <dbReference type="Proteomes" id="UP001172756"/>
    </source>
</evidence>
<dbReference type="AlphaFoldDB" id="A0AB35MH85"/>
<dbReference type="InterPro" id="IPR037523">
    <property type="entry name" value="VOC_core"/>
</dbReference>
<evidence type="ECO:0000313" key="2">
    <source>
        <dbReference type="EMBL" id="MDN4483091.1"/>
    </source>
</evidence>
<organism evidence="2 3">
    <name type="scientific">Demequina lignilytica</name>
    <dbReference type="NCBI Taxonomy" id="3051663"/>
    <lineage>
        <taxon>Bacteria</taxon>
        <taxon>Bacillati</taxon>
        <taxon>Actinomycetota</taxon>
        <taxon>Actinomycetes</taxon>
        <taxon>Micrococcales</taxon>
        <taxon>Demequinaceae</taxon>
        <taxon>Demequina</taxon>
    </lineage>
</organism>
<gene>
    <name evidence="2" type="ORF">QQ002_06020</name>
</gene>
<comment type="caution">
    <text evidence="2">The sequence shown here is derived from an EMBL/GenBank/DDBJ whole genome shotgun (WGS) entry which is preliminary data.</text>
</comment>
<dbReference type="RefSeq" id="WP_301160047.1">
    <property type="nucleotide sequence ID" value="NZ_JAUHQB010000003.1"/>
</dbReference>
<protein>
    <submittedName>
        <fullName evidence="2">VOC family protein</fullName>
    </submittedName>
</protein>
<dbReference type="PROSITE" id="PS51819">
    <property type="entry name" value="VOC"/>
    <property type="match status" value="1"/>
</dbReference>
<dbReference type="PANTHER" id="PTHR36503:SF1">
    <property type="entry name" value="BLR2520 PROTEIN"/>
    <property type="match status" value="1"/>
</dbReference>
<dbReference type="SUPFAM" id="SSF54593">
    <property type="entry name" value="Glyoxalase/Bleomycin resistance protein/Dihydroxybiphenyl dioxygenase"/>
    <property type="match status" value="1"/>
</dbReference>
<reference evidence="2 3" key="1">
    <citation type="submission" date="2023-06" db="EMBL/GenBank/DDBJ databases">
        <title>SYSU T0a273.</title>
        <authorList>
            <person name="Gao L."/>
            <person name="Fang B.-Z."/>
            <person name="Li W.-J."/>
        </authorList>
    </citation>
    <scope>NUCLEOTIDE SEQUENCE [LARGE SCALE GENOMIC DNA]</scope>
    <source>
        <strain evidence="2 3">SYSU T0a273</strain>
    </source>
</reference>
<dbReference type="InterPro" id="IPR029068">
    <property type="entry name" value="Glyas_Bleomycin-R_OHBP_Dase"/>
</dbReference>
<dbReference type="Proteomes" id="UP001172756">
    <property type="component" value="Unassembled WGS sequence"/>
</dbReference>
<dbReference type="EMBL" id="JAUHQB010000003">
    <property type="protein sequence ID" value="MDN4483091.1"/>
    <property type="molecule type" value="Genomic_DNA"/>
</dbReference>
<dbReference type="PANTHER" id="PTHR36503">
    <property type="entry name" value="BLR2520 PROTEIN"/>
    <property type="match status" value="1"/>
</dbReference>
<evidence type="ECO:0000259" key="1">
    <source>
        <dbReference type="PROSITE" id="PS51819"/>
    </source>
</evidence>
<dbReference type="InterPro" id="IPR004360">
    <property type="entry name" value="Glyas_Fos-R_dOase_dom"/>
</dbReference>
<accession>A0AB35MH85</accession>
<name>A0AB35MH85_9MICO</name>
<dbReference type="Pfam" id="PF00903">
    <property type="entry name" value="Glyoxalase"/>
    <property type="match status" value="1"/>
</dbReference>
<sequence>MRFTDPQVILFVGDCERAARFYAAFGFAETFRSPDDAPVKIEMAMGGFALGLALPGPAAESHGLSPVTTGDRACLTLWTDDVEAAYGLAVDAGGTARRAPHPFRDGILSVAFVDDPDGHPVQLVQRVR</sequence>
<dbReference type="Gene3D" id="3.10.180.10">
    <property type="entry name" value="2,3-Dihydroxybiphenyl 1,2-Dioxygenase, domain 1"/>
    <property type="match status" value="1"/>
</dbReference>
<feature type="domain" description="VOC" evidence="1">
    <location>
        <begin position="3"/>
        <end position="126"/>
    </location>
</feature>
<proteinExistence type="predicted"/>